<dbReference type="STRING" id="1437603.GCA_000771525_00463"/>
<proteinExistence type="predicted"/>
<organism evidence="3 4">
    <name type="scientific">Bifidobacterium mongoliense DSM 21395</name>
    <dbReference type="NCBI Taxonomy" id="1437603"/>
    <lineage>
        <taxon>Bacteria</taxon>
        <taxon>Bacillati</taxon>
        <taxon>Actinomycetota</taxon>
        <taxon>Actinomycetes</taxon>
        <taxon>Bifidobacteriales</taxon>
        <taxon>Bifidobacteriaceae</taxon>
        <taxon>Bifidobacterium</taxon>
    </lineage>
</organism>
<dbReference type="EMBL" id="JGZE01000001">
    <property type="protein sequence ID" value="KFI80257.1"/>
    <property type="molecule type" value="Genomic_DNA"/>
</dbReference>
<sequence>MALNENIVIRLMADTSNYTTKMQAASTQAETMAKAMEKPMTTGQRMEAGFTKAGLAVGALSAAIGVAAVKSFIDFDAKMSEVATNSGATGSSLNALREAALNASRTTIYSAEDAADAINELAKAGVSVTDILGGGLHAALSLAATDNMSVGDATQYMASAMTQFGLTGKQAGQVADALAAGANKALGSVSAMGEALSMVGSTSHMLGANMQETVGTLSAMAQEGNIGSEAGTELRSALIGLMSPSKQVKSEMDNLGLSLYDGQGKFVGIANFAGQLKDKLSKLTPEQRNQAMGVLFSNAAMSAANTLYKEGKDGIDKWTKSVSQSGYAADIAAKKTDNFKGDMTKFVHTAQDVLIGLGSAANGPLRSVTQNATDLLNLFRSMPASSQQWVLGAGLIIGATAGLHKMFGGLTESTSGFQRGLGQVVDPMTRLKTAAPQLSAGLSMLTSAFHGPEQGVGLMANGLTRGQTAMSGLKSAGGGLMSMLGGPWGIALTGASIAVGILAQRQHDAQQRANAYADALDKGKDAAMQLQKNIATGNNISWSWWNKQQTGADGFAKALDKAGISAKTFAQAAAGNKIALAQYNEQMDKLKLGTSEQVTLGQHVNGVFTEQKKAIDDSRVAAKAQAEAEKEETKQKVANTVAQANGTKAVQEGASADEKAADSKDILAEAFGATTKGISEQAAALGEVVDALKTYYGFTISASDADIQLHDSFDKATQAVKDNGAILDINTKKGRDNQSALNDIAKAAMSSAEAHARAGDAVDKINPIMEDARNHYIEAAKAMGKTPEEANAMADSVGLSAKAVQDLTDRIAAANAKPLKISDQASKTLDDVGIKAKSLPDGKTIKLSGDNKEALEAFATVNGLKIDPKTGTLDLNKQQFEVALAIANGAKINPKTGELLGDNSDHFRKIAQSNGWKIDKKTGVISGDDGPFRAVKGNVDKATIGKKTVQVGADASGFWSTVNGILGQVFHVNVSSGGKHASGGLINGPGTGTSDDIPAKLSNGEYVVRAAAVKQYGVEMLNAINWQRYATGGLVKAYQATPLPTKFDSGQGKVTYLQTVNMKMYGTGSSPADAQRAASRIRSSSNALISMNGM</sequence>
<name>A0A087CAF7_9BIFI</name>
<dbReference type="OrthoDB" id="2183194at2"/>
<evidence type="ECO:0000256" key="1">
    <source>
        <dbReference type="ARBA" id="ARBA00022612"/>
    </source>
</evidence>
<dbReference type="NCBIfam" id="TIGR01760">
    <property type="entry name" value="tape_meas_TP901"/>
    <property type="match status" value="1"/>
</dbReference>
<dbReference type="PANTHER" id="PTHR37813">
    <property type="entry name" value="FELS-2 PROPHAGE PROTEIN"/>
    <property type="match status" value="1"/>
</dbReference>
<dbReference type="Pfam" id="PF10145">
    <property type="entry name" value="PhageMin_Tail"/>
    <property type="match status" value="1"/>
</dbReference>
<keyword evidence="4" id="KW-1185">Reference proteome</keyword>
<reference evidence="3 4" key="1">
    <citation type="submission" date="2014-03" db="EMBL/GenBank/DDBJ databases">
        <title>Genomics of Bifidobacteria.</title>
        <authorList>
            <person name="Ventura M."/>
            <person name="Milani C."/>
            <person name="Lugli G.A."/>
        </authorList>
    </citation>
    <scope>NUCLEOTIDE SEQUENCE [LARGE SCALE GENOMIC DNA]</scope>
    <source>
        <strain evidence="3 4">DSM 21395</strain>
    </source>
</reference>
<gene>
    <name evidence="3" type="ORF">BMON_0129</name>
</gene>
<dbReference type="Proteomes" id="UP000029082">
    <property type="component" value="Unassembled WGS sequence"/>
</dbReference>
<dbReference type="AlphaFoldDB" id="A0A087CAF7"/>
<dbReference type="GeneID" id="93094992"/>
<accession>A0A087CAF7</accession>
<evidence type="ECO:0000313" key="3">
    <source>
        <dbReference type="EMBL" id="KFI80257.1"/>
    </source>
</evidence>
<comment type="caution">
    <text evidence="3">The sequence shown here is derived from an EMBL/GenBank/DDBJ whole genome shotgun (WGS) entry which is preliminary data.</text>
</comment>
<dbReference type="PANTHER" id="PTHR37813:SF1">
    <property type="entry name" value="FELS-2 PROPHAGE PROTEIN"/>
    <property type="match status" value="1"/>
</dbReference>
<keyword evidence="1" id="KW-1188">Viral release from host cell</keyword>
<protein>
    <submittedName>
        <fullName evidence="3">Phage tail tape measure protein, TP901 family</fullName>
    </submittedName>
</protein>
<dbReference type="eggNOG" id="COG5283">
    <property type="taxonomic scope" value="Bacteria"/>
</dbReference>
<feature type="domain" description="Phage tail tape measure protein" evidence="2">
    <location>
        <begin position="97"/>
        <end position="296"/>
    </location>
</feature>
<dbReference type="InterPro" id="IPR010090">
    <property type="entry name" value="Phage_tape_meas"/>
</dbReference>
<evidence type="ECO:0000313" key="4">
    <source>
        <dbReference type="Proteomes" id="UP000029082"/>
    </source>
</evidence>
<evidence type="ECO:0000259" key="2">
    <source>
        <dbReference type="Pfam" id="PF10145"/>
    </source>
</evidence>
<dbReference type="RefSeq" id="WP_051917685.1">
    <property type="nucleotide sequence ID" value="NZ_JDUO01000015.1"/>
</dbReference>